<dbReference type="AlphaFoldDB" id="A0A455UFI7"/>
<dbReference type="Proteomes" id="UP000320231">
    <property type="component" value="Chromosome"/>
</dbReference>
<dbReference type="KEGG" id="hsr:HSBAA_63380"/>
<gene>
    <name evidence="1" type="ORF">HSBAA_63380</name>
</gene>
<dbReference type="EMBL" id="AP019514">
    <property type="protein sequence ID" value="BBI65032.1"/>
    <property type="molecule type" value="Genomic_DNA"/>
</dbReference>
<sequence length="95" mass="10853">MAWNTAQGENSVGDLVLFLLIFQRAQSMGQELVQQLSKLYEDHLYMGMLFEFMDMQHTVPRSSQPVDIVQSEQTTLALKTSVFLTLVPIKTLSRM</sequence>
<evidence type="ECO:0000313" key="1">
    <source>
        <dbReference type="EMBL" id="BBI65032.1"/>
    </source>
</evidence>
<proteinExistence type="predicted"/>
<accession>A0A455UFI7</accession>
<organism evidence="1 2">
    <name type="scientific">Vreelandella sulfidaeris</name>
    <dbReference type="NCBI Taxonomy" id="115553"/>
    <lineage>
        <taxon>Bacteria</taxon>
        <taxon>Pseudomonadati</taxon>
        <taxon>Pseudomonadota</taxon>
        <taxon>Gammaproteobacteria</taxon>
        <taxon>Oceanospirillales</taxon>
        <taxon>Halomonadaceae</taxon>
        <taxon>Vreelandella</taxon>
    </lineage>
</organism>
<evidence type="ECO:0000313" key="2">
    <source>
        <dbReference type="Proteomes" id="UP000320231"/>
    </source>
</evidence>
<protein>
    <submittedName>
        <fullName evidence="1">Uncharacterized protein</fullName>
    </submittedName>
</protein>
<name>A0A455UFI7_9GAMM</name>
<reference evidence="1 2" key="1">
    <citation type="journal article" date="2019" name="Microbiol. Resour. Announc.">
        <title>Complete Genome Sequence of Halomonas sulfidaeris Strain Esulfide1 Isolated from a Metal Sulfide Rock at a Depth of 2,200 Meters, Obtained Using Nanopore Sequencing.</title>
        <authorList>
            <person name="Saito M."/>
            <person name="Nishigata A."/>
            <person name="Galipon J."/>
            <person name="Arakawa K."/>
        </authorList>
    </citation>
    <scope>NUCLEOTIDE SEQUENCE [LARGE SCALE GENOMIC DNA]</scope>
    <source>
        <strain evidence="1 2">ATCC BAA-803</strain>
    </source>
</reference>